<dbReference type="InterPro" id="IPR045063">
    <property type="entry name" value="Dynamin_N"/>
</dbReference>
<dbReference type="Gene3D" id="3.40.50.300">
    <property type="entry name" value="P-loop containing nucleotide triphosphate hydrolases"/>
    <property type="match status" value="1"/>
</dbReference>
<dbReference type="EMBL" id="HG805964">
    <property type="protein sequence ID" value="CDW55565.1"/>
    <property type="molecule type" value="Genomic_DNA"/>
</dbReference>
<dbReference type="InterPro" id="IPR051943">
    <property type="entry name" value="TRAFAC_Dynamin-like_GTPase"/>
</dbReference>
<dbReference type="PANTHER" id="PTHR43681:SF1">
    <property type="entry name" value="SARCALUMENIN"/>
    <property type="match status" value="1"/>
</dbReference>
<reference evidence="2" key="1">
    <citation type="submission" date="2014-01" db="EMBL/GenBank/DDBJ databases">
        <authorList>
            <person name="Aslett M."/>
        </authorList>
    </citation>
    <scope>NUCLEOTIDE SEQUENCE</scope>
</reference>
<sequence length="421" mass="48567">MSKEPALSKTSTDKENTGNKVVVSFPIALHLHYINKVRPSEKLVPSSLLGHDPITDAEFGCPPCVLIAGEYSVGKTTMIQQFLKTDYAGSRIGEGPTTDAFFILLYGQEHKQVSAQYMMNDKRFPYQSLKYLGERTLRRCFAVYLPAHFLRYVTLIDSPGILPKSEEPARDFEFERALTYFALKADSILFLFDARRPLVSEEVTIILKKFYRFESKLLHIVNKVDSCNASELQLAFHKIASSLARISSSKTLPYLYAGSFWDQPMRHPVNYERLERDMCLLFRHLRYLTFKVHARRLDEVTCHAARIRAIALVAKESDHLKRHLSLKFFQKAYLKKQIDFVIYPMMLKRYSLNPADLPSTRSMAHSLWWSFKSGKLMFNLAALKKLEDFLQNDVRQFIQMLSYCMSVSQLVIEASNDTCSF</sequence>
<dbReference type="Pfam" id="PF00350">
    <property type="entry name" value="Dynamin_N"/>
    <property type="match status" value="1"/>
</dbReference>
<evidence type="ECO:0000259" key="1">
    <source>
        <dbReference type="Pfam" id="PF00350"/>
    </source>
</evidence>
<evidence type="ECO:0000313" key="2">
    <source>
        <dbReference type="EMBL" id="CDW55565.1"/>
    </source>
</evidence>
<dbReference type="STRING" id="36087.A0A077ZA22"/>
<dbReference type="AlphaFoldDB" id="A0A077ZA22"/>
<name>A0A077ZA22_TRITR</name>
<gene>
    <name evidence="2" type="ORF">TTRE_0000383801</name>
</gene>
<keyword evidence="3" id="KW-1185">Reference proteome</keyword>
<protein>
    <submittedName>
        <fullName evidence="2">Dynamin N domain containing protein</fullName>
    </submittedName>
</protein>
<dbReference type="OrthoDB" id="422720at2759"/>
<dbReference type="PANTHER" id="PTHR43681">
    <property type="entry name" value="TRANSMEMBRANE GTPASE FZO"/>
    <property type="match status" value="1"/>
</dbReference>
<accession>A0A077ZA22</accession>
<dbReference type="SUPFAM" id="SSF52540">
    <property type="entry name" value="P-loop containing nucleoside triphosphate hydrolases"/>
    <property type="match status" value="1"/>
</dbReference>
<proteinExistence type="predicted"/>
<evidence type="ECO:0000313" key="3">
    <source>
        <dbReference type="Proteomes" id="UP000030665"/>
    </source>
</evidence>
<dbReference type="Gene3D" id="1.10.268.20">
    <property type="match status" value="1"/>
</dbReference>
<organism evidence="2 3">
    <name type="scientific">Trichuris trichiura</name>
    <name type="common">Whipworm</name>
    <name type="synonym">Trichocephalus trichiurus</name>
    <dbReference type="NCBI Taxonomy" id="36087"/>
    <lineage>
        <taxon>Eukaryota</taxon>
        <taxon>Metazoa</taxon>
        <taxon>Ecdysozoa</taxon>
        <taxon>Nematoda</taxon>
        <taxon>Enoplea</taxon>
        <taxon>Dorylaimia</taxon>
        <taxon>Trichinellida</taxon>
        <taxon>Trichuridae</taxon>
        <taxon>Trichuris</taxon>
    </lineage>
</organism>
<dbReference type="InterPro" id="IPR027417">
    <property type="entry name" value="P-loop_NTPase"/>
</dbReference>
<feature type="domain" description="Dynamin N-terminal" evidence="1">
    <location>
        <begin position="65"/>
        <end position="223"/>
    </location>
</feature>
<reference evidence="2" key="2">
    <citation type="submission" date="2014-03" db="EMBL/GenBank/DDBJ databases">
        <title>The whipworm genome and dual-species transcriptomics of an intimate host-pathogen interaction.</title>
        <authorList>
            <person name="Foth B.J."/>
            <person name="Tsai I.J."/>
            <person name="Reid A.J."/>
            <person name="Bancroft A.J."/>
            <person name="Nichol S."/>
            <person name="Tracey A."/>
            <person name="Holroyd N."/>
            <person name="Cotton J.A."/>
            <person name="Stanley E.J."/>
            <person name="Zarowiecki M."/>
            <person name="Liu J.Z."/>
            <person name="Huckvale T."/>
            <person name="Cooper P.J."/>
            <person name="Grencis R.K."/>
            <person name="Berriman M."/>
        </authorList>
    </citation>
    <scope>NUCLEOTIDE SEQUENCE [LARGE SCALE GENOMIC DNA]</scope>
</reference>
<dbReference type="Proteomes" id="UP000030665">
    <property type="component" value="Unassembled WGS sequence"/>
</dbReference>